<dbReference type="PROSITE" id="PS50966">
    <property type="entry name" value="ZF_SWIM"/>
    <property type="match status" value="1"/>
</dbReference>
<organism evidence="7 8">
    <name type="scientific">Kingdonia uniflora</name>
    <dbReference type="NCBI Taxonomy" id="39325"/>
    <lineage>
        <taxon>Eukaryota</taxon>
        <taxon>Viridiplantae</taxon>
        <taxon>Streptophyta</taxon>
        <taxon>Embryophyta</taxon>
        <taxon>Tracheophyta</taxon>
        <taxon>Spermatophyta</taxon>
        <taxon>Magnoliopsida</taxon>
        <taxon>Ranunculales</taxon>
        <taxon>Circaeasteraceae</taxon>
        <taxon>Kingdonia</taxon>
    </lineage>
</organism>
<accession>A0A7J7N1A2</accession>
<evidence type="ECO:0000256" key="5">
    <source>
        <dbReference type="SAM" id="MobiDB-lite"/>
    </source>
</evidence>
<keyword evidence="1" id="KW-0479">Metal-binding</keyword>
<dbReference type="GO" id="GO:0008270">
    <property type="term" value="F:zinc ion binding"/>
    <property type="evidence" value="ECO:0007669"/>
    <property type="project" value="UniProtKB-KW"/>
</dbReference>
<dbReference type="Pfam" id="PF04434">
    <property type="entry name" value="SWIM"/>
    <property type="match status" value="1"/>
</dbReference>
<feature type="region of interest" description="Disordered" evidence="5">
    <location>
        <begin position="328"/>
        <end position="493"/>
    </location>
</feature>
<feature type="compositionally biased region" description="Low complexity" evidence="5">
    <location>
        <begin position="376"/>
        <end position="392"/>
    </location>
</feature>
<evidence type="ECO:0000313" key="8">
    <source>
        <dbReference type="Proteomes" id="UP000541444"/>
    </source>
</evidence>
<reference evidence="7 8" key="1">
    <citation type="journal article" date="2020" name="IScience">
        <title>Genome Sequencing of the Endangered Kingdonia uniflora (Circaeasteraceae, Ranunculales) Reveals Potential Mechanisms of Evolutionary Specialization.</title>
        <authorList>
            <person name="Sun Y."/>
            <person name="Deng T."/>
            <person name="Zhang A."/>
            <person name="Moore M.J."/>
            <person name="Landis J.B."/>
            <person name="Lin N."/>
            <person name="Zhang H."/>
            <person name="Zhang X."/>
            <person name="Huang J."/>
            <person name="Zhang X."/>
            <person name="Sun H."/>
            <person name="Wang H."/>
        </authorList>
    </citation>
    <scope>NUCLEOTIDE SEQUENCE [LARGE SCALE GENOMIC DNA]</scope>
    <source>
        <strain evidence="7">TB1705</strain>
        <tissue evidence="7">Leaf</tissue>
    </source>
</reference>
<evidence type="ECO:0000256" key="4">
    <source>
        <dbReference type="PROSITE-ProRule" id="PRU00325"/>
    </source>
</evidence>
<keyword evidence="3" id="KW-0862">Zinc</keyword>
<comment type="caution">
    <text evidence="7">The sequence shown here is derived from an EMBL/GenBank/DDBJ whole genome shotgun (WGS) entry which is preliminary data.</text>
</comment>
<feature type="compositionally biased region" description="Basic residues" evidence="5">
    <location>
        <begin position="347"/>
        <end position="362"/>
    </location>
</feature>
<evidence type="ECO:0000256" key="3">
    <source>
        <dbReference type="ARBA" id="ARBA00022833"/>
    </source>
</evidence>
<feature type="domain" description="SWIM-type" evidence="6">
    <location>
        <begin position="246"/>
        <end position="278"/>
    </location>
</feature>
<sequence>MVLKGCHFEHTCTGKVGSENKLANALWIANEIEELVRDVKTLKPKDVQTTIRRKYGVNVSYYTSWNAKTICIERITESFDDGYNRPVLGLDGCFLKGKYGGQCLSIVALDGNNRLFPIAIYLLFPHQNHKFCFRHMWKNFKKDFRGSHLERLCWGATKTFVKAEKQVFLDKLQVDNPEAKRWLDKEPAEYWCMSHFDFTAKCWDQNFVVPRAKIHIDRIKRFYNEYELQGSDLNSWVVIYKDGKKWKVNLEERTCDCNEWQVTGLPCVHAYYVISHMRLNWVGPSSEYHMVSSYVKTYSGSVLAISDPSLWDKTVNIEVLPPPLVRGAGRTRKVRKKGNDEGGSQQKRYHKCGHLGHNKKTCKGLPAELRPRSSQPTTRVTGGGRPRVPTPRGRGGRGTNVRGKGNSQTGRNDSGITEAGRGRTATVRAGRGRTAVVRDERGNTQAGRGNTAVVRGGRGNTQARRGGRSAASLSHEPIIPTQGSQTSKEPPNNPYKKLFRPPREIWNMQPFLCAATVLQEDLLSRYAKTFYGMACSDGNDSPRATKYYTTSGDEEERVYGYPTDDEDDDDEKKK</sequence>
<evidence type="ECO:0000259" key="6">
    <source>
        <dbReference type="PROSITE" id="PS50966"/>
    </source>
</evidence>
<feature type="compositionally biased region" description="Polar residues" evidence="5">
    <location>
        <begin position="481"/>
        <end position="490"/>
    </location>
</feature>
<proteinExistence type="predicted"/>
<keyword evidence="2 4" id="KW-0863">Zinc-finger</keyword>
<feature type="compositionally biased region" description="Polar residues" evidence="5">
    <location>
        <begin position="405"/>
        <end position="415"/>
    </location>
</feature>
<evidence type="ECO:0000256" key="2">
    <source>
        <dbReference type="ARBA" id="ARBA00022771"/>
    </source>
</evidence>
<dbReference type="EMBL" id="JACGCM010001144">
    <property type="protein sequence ID" value="KAF6160971.1"/>
    <property type="molecule type" value="Genomic_DNA"/>
</dbReference>
<dbReference type="AlphaFoldDB" id="A0A7J7N1A2"/>
<dbReference type="Proteomes" id="UP000541444">
    <property type="component" value="Unassembled WGS sequence"/>
</dbReference>
<name>A0A7J7N1A2_9MAGN</name>
<protein>
    <recommendedName>
        <fullName evidence="6">SWIM-type domain-containing protein</fullName>
    </recommendedName>
</protein>
<keyword evidence="8" id="KW-1185">Reference proteome</keyword>
<evidence type="ECO:0000256" key="1">
    <source>
        <dbReference type="ARBA" id="ARBA00022723"/>
    </source>
</evidence>
<dbReference type="PANTHER" id="PTHR31973:SF187">
    <property type="entry name" value="MUTATOR TRANSPOSASE MUDRA PROTEIN"/>
    <property type="match status" value="1"/>
</dbReference>
<dbReference type="InterPro" id="IPR006564">
    <property type="entry name" value="Znf_PMZ"/>
</dbReference>
<dbReference type="InterPro" id="IPR007527">
    <property type="entry name" value="Znf_SWIM"/>
</dbReference>
<feature type="region of interest" description="Disordered" evidence="5">
    <location>
        <begin position="540"/>
        <end position="574"/>
    </location>
</feature>
<gene>
    <name evidence="7" type="ORF">GIB67_007612</name>
</gene>
<evidence type="ECO:0000313" key="7">
    <source>
        <dbReference type="EMBL" id="KAF6160971.1"/>
    </source>
</evidence>
<dbReference type="SMART" id="SM00575">
    <property type="entry name" value="ZnF_PMZ"/>
    <property type="match status" value="1"/>
</dbReference>
<feature type="compositionally biased region" description="Low complexity" evidence="5">
    <location>
        <begin position="422"/>
        <end position="435"/>
    </location>
</feature>
<feature type="compositionally biased region" description="Acidic residues" evidence="5">
    <location>
        <begin position="563"/>
        <end position="574"/>
    </location>
</feature>
<dbReference type="PANTHER" id="PTHR31973">
    <property type="entry name" value="POLYPROTEIN, PUTATIVE-RELATED"/>
    <property type="match status" value="1"/>
</dbReference>
<dbReference type="OrthoDB" id="785835at2759"/>